<keyword evidence="10" id="KW-1185">Reference proteome</keyword>
<dbReference type="SMART" id="SM00387">
    <property type="entry name" value="HATPase_c"/>
    <property type="match status" value="1"/>
</dbReference>
<dbReference type="Pfam" id="PF13581">
    <property type="entry name" value="HATPase_c_2"/>
    <property type="match status" value="1"/>
</dbReference>
<evidence type="ECO:0000313" key="9">
    <source>
        <dbReference type="EMBL" id="GCF08539.1"/>
    </source>
</evidence>
<keyword evidence="7" id="KW-0067">ATP-binding</keyword>
<dbReference type="EMBL" id="BIXY01000026">
    <property type="protein sequence ID" value="GCF08539.1"/>
    <property type="molecule type" value="Genomic_DNA"/>
</dbReference>
<evidence type="ECO:0000256" key="2">
    <source>
        <dbReference type="ARBA" id="ARBA00012438"/>
    </source>
</evidence>
<dbReference type="OrthoDB" id="9767435at2"/>
<dbReference type="SMART" id="SM00911">
    <property type="entry name" value="HWE_HK"/>
    <property type="match status" value="1"/>
</dbReference>
<dbReference type="PROSITE" id="PS50109">
    <property type="entry name" value="HIS_KIN"/>
    <property type="match status" value="1"/>
</dbReference>
<keyword evidence="4" id="KW-0808">Transferase</keyword>
<feature type="domain" description="Histidine kinase" evidence="8">
    <location>
        <begin position="498"/>
        <end position="682"/>
    </location>
</feature>
<proteinExistence type="predicted"/>
<dbReference type="Pfam" id="PF13185">
    <property type="entry name" value="GAF_2"/>
    <property type="match status" value="2"/>
</dbReference>
<evidence type="ECO:0000256" key="6">
    <source>
        <dbReference type="ARBA" id="ARBA00022777"/>
    </source>
</evidence>
<dbReference type="PANTHER" id="PTHR41523:SF8">
    <property type="entry name" value="ETHYLENE RESPONSE SENSOR PROTEIN"/>
    <property type="match status" value="1"/>
</dbReference>
<dbReference type="SUPFAM" id="SSF55874">
    <property type="entry name" value="ATPase domain of HSP90 chaperone/DNA topoisomerase II/histidine kinase"/>
    <property type="match status" value="1"/>
</dbReference>
<dbReference type="EC" id="2.7.13.3" evidence="2"/>
<evidence type="ECO:0000259" key="8">
    <source>
        <dbReference type="PROSITE" id="PS50109"/>
    </source>
</evidence>
<protein>
    <recommendedName>
        <fullName evidence="2">histidine kinase</fullName>
        <ecNumber evidence="2">2.7.13.3</ecNumber>
    </recommendedName>
</protein>
<keyword evidence="3" id="KW-0597">Phosphoprotein</keyword>
<keyword evidence="5" id="KW-0547">Nucleotide-binding</keyword>
<evidence type="ECO:0000256" key="3">
    <source>
        <dbReference type="ARBA" id="ARBA00022553"/>
    </source>
</evidence>
<dbReference type="RefSeq" id="WP_149401526.1">
    <property type="nucleotide sequence ID" value="NZ_BIXY01000026.1"/>
</dbReference>
<dbReference type="InterPro" id="IPR011495">
    <property type="entry name" value="Sig_transdc_His_kin_sub2_dim/P"/>
</dbReference>
<dbReference type="Pfam" id="PF07568">
    <property type="entry name" value="HisKA_2"/>
    <property type="match status" value="1"/>
</dbReference>
<dbReference type="Gene3D" id="3.30.565.10">
    <property type="entry name" value="Histidine kinase-like ATPase, C-terminal domain"/>
    <property type="match status" value="1"/>
</dbReference>
<dbReference type="InterPro" id="IPR029016">
    <property type="entry name" value="GAF-like_dom_sf"/>
</dbReference>
<evidence type="ECO:0000256" key="5">
    <source>
        <dbReference type="ARBA" id="ARBA00022741"/>
    </source>
</evidence>
<evidence type="ECO:0000256" key="1">
    <source>
        <dbReference type="ARBA" id="ARBA00000085"/>
    </source>
</evidence>
<dbReference type="InterPro" id="IPR011102">
    <property type="entry name" value="Sig_transdc_His_kinase_HWE"/>
</dbReference>
<dbReference type="AlphaFoldDB" id="A0A5A5TBZ9"/>
<evidence type="ECO:0000313" key="10">
    <source>
        <dbReference type="Proteomes" id="UP000322530"/>
    </source>
</evidence>
<dbReference type="SUPFAM" id="SSF55781">
    <property type="entry name" value="GAF domain-like"/>
    <property type="match status" value="2"/>
</dbReference>
<dbReference type="Gene3D" id="3.30.450.40">
    <property type="match status" value="2"/>
</dbReference>
<reference evidence="9 10" key="1">
    <citation type="submission" date="2019-01" db="EMBL/GenBank/DDBJ databases">
        <title>Draft genome sequence of Dictyobacter sp. Uno17.</title>
        <authorList>
            <person name="Wang C.M."/>
            <person name="Zheng Y."/>
            <person name="Sakai Y."/>
            <person name="Abe K."/>
            <person name="Yokota A."/>
            <person name="Yabe S."/>
        </authorList>
    </citation>
    <scope>NUCLEOTIDE SEQUENCE [LARGE SCALE GENOMIC DNA]</scope>
    <source>
        <strain evidence="9 10">Uno17</strain>
    </source>
</reference>
<dbReference type="GO" id="GO:0005524">
    <property type="term" value="F:ATP binding"/>
    <property type="evidence" value="ECO:0007669"/>
    <property type="project" value="UniProtKB-KW"/>
</dbReference>
<dbReference type="Proteomes" id="UP000322530">
    <property type="component" value="Unassembled WGS sequence"/>
</dbReference>
<dbReference type="PANTHER" id="PTHR41523">
    <property type="entry name" value="TWO-COMPONENT SYSTEM SENSOR PROTEIN"/>
    <property type="match status" value="1"/>
</dbReference>
<dbReference type="InterPro" id="IPR005467">
    <property type="entry name" value="His_kinase_dom"/>
</dbReference>
<dbReference type="InterPro" id="IPR003018">
    <property type="entry name" value="GAF"/>
</dbReference>
<evidence type="ECO:0000256" key="4">
    <source>
        <dbReference type="ARBA" id="ARBA00022679"/>
    </source>
</evidence>
<dbReference type="InterPro" id="IPR003594">
    <property type="entry name" value="HATPase_dom"/>
</dbReference>
<gene>
    <name evidence="9" type="ORF">KDI_21030</name>
</gene>
<evidence type="ECO:0000256" key="7">
    <source>
        <dbReference type="ARBA" id="ARBA00022840"/>
    </source>
</evidence>
<sequence length="717" mass="79018">MILSDNVEQVLHSDIVRLQACLQRVSGDSSGPEEGSDAWLLLSALIGNDGVTDQSFVERFEQSGRWLAEQGGKLDGRLHGLQQYIDAFVTELNDIFHDQPQMLAEATTRLSQLQSSSAIALARGYQGVTDQYKVDSSHTTQQLEHRLIALQRINGVSNSVMDLDQTLEITAQAVAEELHVELCSIFFYDEVQRVLTLRATNGPRPLGGMHFTLRLGEGYSGWVADKGRPLLVGDALADANYASEAHAYPTDLHGLMALPIIFFGSAERLIGVISVQSLEPREFTRDEISFVEVVAGIVAINIENGRLYEQTDEQLRRKVHELATIHRVSSIIASTLNLDEVLQIITTQAVHLSGAERSCIFELDQESQKLHVLAHYGLNSNLASTIQIGVGQCCAGRSVQTGRPSMAVDCFQSDESCFLRNDPFVSSEIHSVLCVPLKVKQKILGCICIYSNHRHLLSPEQMQLVITFANEAAIAIENARLYEETRRGSELKSVLLRELHHRVKNNLATVAGILSLQRRRTKSPEIRATLAESVNRVQGLASTHDLLAHEDVSEARVDEIARKIVGVAHTNLCPPDKRITFQVDPSPVVIPSRAVTVLALVINEMISNSIKHGMKDKTDGAIVIRGREEDGTVIVQVLDDGVGPDFEVSLGETAERSSDGLGLSLIKNLIADLHGKFSLRREMVTFTLSGRNSQEEAVPVERTVSEVRFPLTRHSHS</sequence>
<keyword evidence="6" id="KW-0418">Kinase</keyword>
<accession>A0A5A5TBZ9</accession>
<organism evidence="9 10">
    <name type="scientific">Dictyobacter arantiisoli</name>
    <dbReference type="NCBI Taxonomy" id="2014874"/>
    <lineage>
        <taxon>Bacteria</taxon>
        <taxon>Bacillati</taxon>
        <taxon>Chloroflexota</taxon>
        <taxon>Ktedonobacteria</taxon>
        <taxon>Ktedonobacterales</taxon>
        <taxon>Dictyobacteraceae</taxon>
        <taxon>Dictyobacter</taxon>
    </lineage>
</organism>
<comment type="caution">
    <text evidence="9">The sequence shown here is derived from an EMBL/GenBank/DDBJ whole genome shotgun (WGS) entry which is preliminary data.</text>
</comment>
<dbReference type="InterPro" id="IPR036890">
    <property type="entry name" value="HATPase_C_sf"/>
</dbReference>
<dbReference type="GO" id="GO:0004673">
    <property type="term" value="F:protein histidine kinase activity"/>
    <property type="evidence" value="ECO:0007669"/>
    <property type="project" value="UniProtKB-EC"/>
</dbReference>
<name>A0A5A5TBZ9_9CHLR</name>
<comment type="catalytic activity">
    <reaction evidence="1">
        <text>ATP + protein L-histidine = ADP + protein N-phospho-L-histidine.</text>
        <dbReference type="EC" id="2.7.13.3"/>
    </reaction>
</comment>
<dbReference type="SMART" id="SM00065">
    <property type="entry name" value="GAF"/>
    <property type="match status" value="2"/>
</dbReference>